<comment type="caution">
    <text evidence="14">The sequence shown here is derived from an EMBL/GenBank/DDBJ whole genome shotgun (WGS) entry which is preliminary data.</text>
</comment>
<comment type="catalytic activity">
    <reaction evidence="9 10">
        <text>tRNA(Glu) + L-glutamate + ATP = L-glutamyl-tRNA(Glu) + AMP + diphosphate</text>
        <dbReference type="Rhea" id="RHEA:23540"/>
        <dbReference type="Rhea" id="RHEA-COMP:9663"/>
        <dbReference type="Rhea" id="RHEA-COMP:9680"/>
        <dbReference type="ChEBI" id="CHEBI:29985"/>
        <dbReference type="ChEBI" id="CHEBI:30616"/>
        <dbReference type="ChEBI" id="CHEBI:33019"/>
        <dbReference type="ChEBI" id="CHEBI:78442"/>
        <dbReference type="ChEBI" id="CHEBI:78520"/>
        <dbReference type="ChEBI" id="CHEBI:456215"/>
        <dbReference type="EC" id="6.1.1.17"/>
    </reaction>
</comment>
<evidence type="ECO:0000313" key="13">
    <source>
        <dbReference type="EMBL" id="HGQ36432.1"/>
    </source>
</evidence>
<dbReference type="HAMAP" id="MF_02076">
    <property type="entry name" value="Glu_tRNA_synth_type2"/>
    <property type="match status" value="1"/>
</dbReference>
<dbReference type="EMBL" id="DTBD01000006">
    <property type="protein sequence ID" value="HGQ63754.1"/>
    <property type="molecule type" value="Genomic_DNA"/>
</dbReference>
<dbReference type="GO" id="GO:0006424">
    <property type="term" value="P:glutamyl-tRNA aminoacylation"/>
    <property type="evidence" value="ECO:0007669"/>
    <property type="project" value="UniProtKB-UniRule"/>
</dbReference>
<dbReference type="Pfam" id="PF00749">
    <property type="entry name" value="tRNA-synt_1c"/>
    <property type="match status" value="1"/>
</dbReference>
<keyword evidence="6 10" id="KW-0067">ATP-binding</keyword>
<keyword evidence="3 10" id="KW-0963">Cytoplasm</keyword>
<evidence type="ECO:0000259" key="11">
    <source>
        <dbReference type="Pfam" id="PF00749"/>
    </source>
</evidence>
<dbReference type="InterPro" id="IPR020058">
    <property type="entry name" value="Glu/Gln-tRNA-synth_Ib_cat-dom"/>
</dbReference>
<reference evidence="14" key="1">
    <citation type="journal article" date="2020" name="mSystems">
        <title>Genome- and Community-Level Interaction Insights into Carbon Utilization and Element Cycling Functions of Hydrothermarchaeota in Hydrothermal Sediment.</title>
        <authorList>
            <person name="Zhou Z."/>
            <person name="Liu Y."/>
            <person name="Xu W."/>
            <person name="Pan J."/>
            <person name="Luo Z.H."/>
            <person name="Li M."/>
        </authorList>
    </citation>
    <scope>NUCLEOTIDE SEQUENCE [LARGE SCALE GENOMIC DNA]</scope>
    <source>
        <strain evidence="14">SpSt-637</strain>
        <strain evidence="13">SpSt-667</strain>
    </source>
</reference>
<dbReference type="EC" id="6.1.1.17" evidence="10"/>
<evidence type="ECO:0000259" key="12">
    <source>
        <dbReference type="Pfam" id="PF03950"/>
    </source>
</evidence>
<dbReference type="InterPro" id="IPR011035">
    <property type="entry name" value="Ribosomal_bL25/Gln-tRNA_synth"/>
</dbReference>
<evidence type="ECO:0000256" key="9">
    <source>
        <dbReference type="ARBA" id="ARBA00048351"/>
    </source>
</evidence>
<gene>
    <name evidence="10" type="primary">gltX</name>
    <name evidence="14" type="ORF">ENU08_00690</name>
    <name evidence="13" type="ORF">ENU41_07145</name>
</gene>
<dbReference type="InterPro" id="IPR020056">
    <property type="entry name" value="Rbsml_bL25/Gln-tRNA_synth_N"/>
</dbReference>
<comment type="subcellular location">
    <subcellularLocation>
        <location evidence="1 10">Cytoplasm</location>
    </subcellularLocation>
</comment>
<organism evidence="14">
    <name type="scientific">Ignisphaera aggregans</name>
    <dbReference type="NCBI Taxonomy" id="334771"/>
    <lineage>
        <taxon>Archaea</taxon>
        <taxon>Thermoproteota</taxon>
        <taxon>Thermoprotei</taxon>
        <taxon>Desulfurococcales</taxon>
        <taxon>Desulfurococcaceae</taxon>
        <taxon>Ignisphaera</taxon>
    </lineage>
</organism>
<dbReference type="Gene3D" id="3.40.50.620">
    <property type="entry name" value="HUPs"/>
    <property type="match status" value="1"/>
</dbReference>
<evidence type="ECO:0000256" key="7">
    <source>
        <dbReference type="ARBA" id="ARBA00022917"/>
    </source>
</evidence>
<dbReference type="PANTHER" id="PTHR43097">
    <property type="entry name" value="GLUTAMINE-TRNA LIGASE"/>
    <property type="match status" value="1"/>
</dbReference>
<dbReference type="InterPro" id="IPR000924">
    <property type="entry name" value="Glu/Gln-tRNA-synth"/>
</dbReference>
<evidence type="ECO:0000256" key="3">
    <source>
        <dbReference type="ARBA" id="ARBA00022490"/>
    </source>
</evidence>
<feature type="domain" description="Glutamyl/glutaminyl-tRNA synthetase class Ib catalytic" evidence="11">
    <location>
        <begin position="106"/>
        <end position="417"/>
    </location>
</feature>
<keyword evidence="5 10" id="KW-0547">Nucleotide-binding</keyword>
<keyword evidence="4 10" id="KW-0436">Ligase</keyword>
<evidence type="ECO:0000256" key="1">
    <source>
        <dbReference type="ARBA" id="ARBA00004496"/>
    </source>
</evidence>
<dbReference type="NCBIfam" id="NF003169">
    <property type="entry name" value="PRK04156.1"/>
    <property type="match status" value="1"/>
</dbReference>
<proteinExistence type="inferred from homology"/>
<feature type="domain" description="Glutamyl/glutaminyl-tRNA synthetase class Ib anti-codon binding" evidence="12">
    <location>
        <begin position="421"/>
        <end position="498"/>
    </location>
</feature>
<accession>A0A7C4JIF1</accession>
<dbReference type="PANTHER" id="PTHR43097:SF5">
    <property type="entry name" value="GLUTAMATE--TRNA LIGASE"/>
    <property type="match status" value="1"/>
</dbReference>
<evidence type="ECO:0000256" key="6">
    <source>
        <dbReference type="ARBA" id="ARBA00022840"/>
    </source>
</evidence>
<evidence type="ECO:0000256" key="5">
    <source>
        <dbReference type="ARBA" id="ARBA00022741"/>
    </source>
</evidence>
<dbReference type="NCBIfam" id="TIGR00463">
    <property type="entry name" value="gltX_arch"/>
    <property type="match status" value="1"/>
</dbReference>
<dbReference type="Gene3D" id="2.40.240.10">
    <property type="entry name" value="Ribosomal Protein L25, Chain P"/>
    <property type="match status" value="1"/>
</dbReference>
<dbReference type="GO" id="GO:0005524">
    <property type="term" value="F:ATP binding"/>
    <property type="evidence" value="ECO:0007669"/>
    <property type="project" value="UniProtKB-UniRule"/>
</dbReference>
<evidence type="ECO:0000313" key="14">
    <source>
        <dbReference type="EMBL" id="HGQ63754.1"/>
    </source>
</evidence>
<name>A0A7C4JIF1_9CREN</name>
<keyword evidence="7 10" id="KW-0648">Protein biosynthesis</keyword>
<evidence type="ECO:0000256" key="10">
    <source>
        <dbReference type="HAMAP-Rule" id="MF_02076"/>
    </source>
</evidence>
<dbReference type="PRINTS" id="PR00987">
    <property type="entry name" value="TRNASYNTHGLU"/>
</dbReference>
<dbReference type="InterPro" id="IPR050132">
    <property type="entry name" value="Gln/Glu-tRNA_Ligase"/>
</dbReference>
<evidence type="ECO:0000256" key="2">
    <source>
        <dbReference type="ARBA" id="ARBA00008927"/>
    </source>
</evidence>
<feature type="short sequence motif" description="'HIGH' region" evidence="10">
    <location>
        <begin position="113"/>
        <end position="123"/>
    </location>
</feature>
<dbReference type="SUPFAM" id="SSF52374">
    <property type="entry name" value="Nucleotidylyl transferase"/>
    <property type="match status" value="1"/>
</dbReference>
<dbReference type="InterPro" id="IPR020059">
    <property type="entry name" value="Glu/Gln-tRNA-synth_Ib_codon-bd"/>
</dbReference>
<dbReference type="GO" id="GO:0043604">
    <property type="term" value="P:amide biosynthetic process"/>
    <property type="evidence" value="ECO:0007669"/>
    <property type="project" value="TreeGrafter"/>
</dbReference>
<dbReference type="SUPFAM" id="SSF50715">
    <property type="entry name" value="Ribosomal protein L25-like"/>
    <property type="match status" value="1"/>
</dbReference>
<dbReference type="InterPro" id="IPR014729">
    <property type="entry name" value="Rossmann-like_a/b/a_fold"/>
</dbReference>
<dbReference type="GO" id="GO:0004818">
    <property type="term" value="F:glutamate-tRNA ligase activity"/>
    <property type="evidence" value="ECO:0007669"/>
    <property type="project" value="UniProtKB-UniRule"/>
</dbReference>
<comment type="function">
    <text evidence="10">Catalyzes the attachment of glutamate to tRNA(Glu) in a two-step reaction: glutamate is first activated by ATP to form Glu-AMP and then transferred to the acceptor end of tRNA(Glu).</text>
</comment>
<dbReference type="InterPro" id="IPR004526">
    <property type="entry name" value="Glu-tRNA-synth_arc/euk"/>
</dbReference>
<sequence length="585" mass="66823">MSLNLPEELKGQIRRNALAIAVANRLKYGQAKLEPVANKVFGEFKEIRQYARDVIAVVREVINYINSLNIEEVKRIAEELGALMMSEERIEVKTLPSLPGVETWGKVTTRFAPNPDFPIHLGNARAAIISYIYAVMYKGKFILRFEDTDPRIKKPLPEAYNVIREDLKWLGIKWDEEYIQSLRMGIYYDYLKKLIANGYAYVDLCKPELFRELRNKGIACPHRNDDPSVNLERLDKIFAQEYKEGEAVIRLKTDLGHPDPSVRDWVLFRVIDTTKHPHPITGDRYVLWPTYNFAAAVDDHQMNISHIFRGREHAVNTIKQMYLYNCFGWRYPEVINLGRVGLEKSILSKTWIKTQLVSNPGKFMGIDDIRFGTIAALRRRGISPETIKQLILELGVKGIDAIISWENVAAVNRKLLDPVSKRIFIAINPVKVEISNLNIPTTIKIPYHPSSNLGFREYRLSRPEIYISSNDAVLFKKIGFIRLMEFTNIGFIEEKDNKIIAENIGGDVETAKKLGAQIVQWVPAESAVKIRMLKAHGLNLVRMLGVGEGVLKQLGVGEVVQMVRLGFGRIDDVRKNLISIIYAHD</sequence>
<dbReference type="Pfam" id="PF03950">
    <property type="entry name" value="tRNA-synt_1c_C"/>
    <property type="match status" value="1"/>
</dbReference>
<dbReference type="AlphaFoldDB" id="A0A7C4JIF1"/>
<protein>
    <recommendedName>
        <fullName evidence="10">Glutamate--tRNA ligase</fullName>
        <ecNumber evidence="10">6.1.1.17</ecNumber>
    </recommendedName>
    <alternativeName>
        <fullName evidence="10">Glutamyl-tRNA synthetase</fullName>
        <shortName evidence="10">GluRS</shortName>
    </alternativeName>
</protein>
<dbReference type="GO" id="GO:0005829">
    <property type="term" value="C:cytosol"/>
    <property type="evidence" value="ECO:0007669"/>
    <property type="project" value="TreeGrafter"/>
</dbReference>
<evidence type="ECO:0000256" key="4">
    <source>
        <dbReference type="ARBA" id="ARBA00022598"/>
    </source>
</evidence>
<evidence type="ECO:0000256" key="8">
    <source>
        <dbReference type="ARBA" id="ARBA00023146"/>
    </source>
</evidence>
<dbReference type="Gene3D" id="2.40.240.100">
    <property type="match status" value="1"/>
</dbReference>
<dbReference type="EMBL" id="DTCK01000041">
    <property type="protein sequence ID" value="HGQ36432.1"/>
    <property type="molecule type" value="Genomic_DNA"/>
</dbReference>
<comment type="similarity">
    <text evidence="2 10">Belongs to the class-I aminoacyl-tRNA synthetase family. Glutamate--tRNA ligase type 2 subfamily.</text>
</comment>
<keyword evidence="8 10" id="KW-0030">Aminoacyl-tRNA synthetase</keyword>